<dbReference type="SMART" id="SM00554">
    <property type="entry name" value="FAS1"/>
    <property type="match status" value="1"/>
</dbReference>
<name>A0A9N8HGN8_9STRA</name>
<dbReference type="AlphaFoldDB" id="A0A9N8HGN8"/>
<dbReference type="EMBL" id="CAICTM010000405">
    <property type="protein sequence ID" value="CAB9509818.1"/>
    <property type="molecule type" value="Genomic_DNA"/>
</dbReference>
<feature type="compositionally biased region" description="Basic and acidic residues" evidence="1">
    <location>
        <begin position="36"/>
        <end position="53"/>
    </location>
</feature>
<dbReference type="Pfam" id="PF02469">
    <property type="entry name" value="Fasciclin"/>
    <property type="match status" value="1"/>
</dbReference>
<dbReference type="GO" id="GO:0050839">
    <property type="term" value="F:cell adhesion molecule binding"/>
    <property type="evidence" value="ECO:0007669"/>
    <property type="project" value="TreeGrafter"/>
</dbReference>
<dbReference type="Proteomes" id="UP001153069">
    <property type="component" value="Unassembled WGS sequence"/>
</dbReference>
<sequence>MKTGFPPPRLVLVVSVALLSLFVSTASARTVRKRKLDRDYDRTDNSRDSEDRFFPVTPAGASVPVTPPVPETIDVVERMIRKGGFQTLIKLLFTADLVDTLKGPGPFTVFAPTNRALPSGQALEDFVVSEPLSELRNVLAYHVVPGIIRSSDLVDGARLMTVQGTEIVVSIDSTGARVNTANILSGGMRDIQADNGIIHGIDGLLMVYN</sequence>
<dbReference type="InterPro" id="IPR036378">
    <property type="entry name" value="FAS1_dom_sf"/>
</dbReference>
<dbReference type="SUPFAM" id="SSF82153">
    <property type="entry name" value="FAS1 domain"/>
    <property type="match status" value="1"/>
</dbReference>
<gene>
    <name evidence="4" type="ORF">SEMRO_406_G136460.1</name>
</gene>
<dbReference type="PROSITE" id="PS50213">
    <property type="entry name" value="FAS1"/>
    <property type="match status" value="1"/>
</dbReference>
<evidence type="ECO:0000256" key="1">
    <source>
        <dbReference type="SAM" id="MobiDB-lite"/>
    </source>
</evidence>
<dbReference type="Gene3D" id="2.30.180.10">
    <property type="entry name" value="FAS1 domain"/>
    <property type="match status" value="1"/>
</dbReference>
<proteinExistence type="predicted"/>
<dbReference type="PANTHER" id="PTHR10900">
    <property type="entry name" value="PERIOSTIN-RELATED"/>
    <property type="match status" value="1"/>
</dbReference>
<evidence type="ECO:0000313" key="4">
    <source>
        <dbReference type="EMBL" id="CAB9509818.1"/>
    </source>
</evidence>
<dbReference type="GO" id="GO:0007155">
    <property type="term" value="P:cell adhesion"/>
    <property type="evidence" value="ECO:0007669"/>
    <property type="project" value="TreeGrafter"/>
</dbReference>
<dbReference type="GO" id="GO:0030198">
    <property type="term" value="P:extracellular matrix organization"/>
    <property type="evidence" value="ECO:0007669"/>
    <property type="project" value="TreeGrafter"/>
</dbReference>
<feature type="chain" id="PRO_5040143973" evidence="2">
    <location>
        <begin position="29"/>
        <end position="209"/>
    </location>
</feature>
<feature type="domain" description="FAS1" evidence="3">
    <location>
        <begin position="72"/>
        <end position="205"/>
    </location>
</feature>
<protein>
    <submittedName>
        <fullName evidence="4">Beta-induced protein ig-h3</fullName>
    </submittedName>
</protein>
<dbReference type="GO" id="GO:0005615">
    <property type="term" value="C:extracellular space"/>
    <property type="evidence" value="ECO:0007669"/>
    <property type="project" value="TreeGrafter"/>
</dbReference>
<dbReference type="PANTHER" id="PTHR10900:SF77">
    <property type="entry name" value="FI19380P1"/>
    <property type="match status" value="1"/>
</dbReference>
<reference evidence="4" key="1">
    <citation type="submission" date="2020-06" db="EMBL/GenBank/DDBJ databases">
        <authorList>
            <consortium name="Plant Systems Biology data submission"/>
        </authorList>
    </citation>
    <scope>NUCLEOTIDE SEQUENCE</scope>
    <source>
        <strain evidence="4">D6</strain>
    </source>
</reference>
<evidence type="ECO:0000313" key="5">
    <source>
        <dbReference type="Proteomes" id="UP001153069"/>
    </source>
</evidence>
<comment type="caution">
    <text evidence="4">The sequence shown here is derived from an EMBL/GenBank/DDBJ whole genome shotgun (WGS) entry which is preliminary data.</text>
</comment>
<keyword evidence="5" id="KW-1185">Reference proteome</keyword>
<dbReference type="InterPro" id="IPR000782">
    <property type="entry name" value="FAS1_domain"/>
</dbReference>
<keyword evidence="2" id="KW-0732">Signal</keyword>
<accession>A0A9N8HGN8</accession>
<evidence type="ECO:0000256" key="2">
    <source>
        <dbReference type="SAM" id="SignalP"/>
    </source>
</evidence>
<evidence type="ECO:0000259" key="3">
    <source>
        <dbReference type="PROSITE" id="PS50213"/>
    </source>
</evidence>
<dbReference type="OrthoDB" id="44517at2759"/>
<feature type="signal peptide" evidence="2">
    <location>
        <begin position="1"/>
        <end position="28"/>
    </location>
</feature>
<dbReference type="InterPro" id="IPR050904">
    <property type="entry name" value="Adhesion/Biosynth-related"/>
</dbReference>
<dbReference type="GO" id="GO:0031012">
    <property type="term" value="C:extracellular matrix"/>
    <property type="evidence" value="ECO:0007669"/>
    <property type="project" value="TreeGrafter"/>
</dbReference>
<organism evidence="4 5">
    <name type="scientific">Seminavis robusta</name>
    <dbReference type="NCBI Taxonomy" id="568900"/>
    <lineage>
        <taxon>Eukaryota</taxon>
        <taxon>Sar</taxon>
        <taxon>Stramenopiles</taxon>
        <taxon>Ochrophyta</taxon>
        <taxon>Bacillariophyta</taxon>
        <taxon>Bacillariophyceae</taxon>
        <taxon>Bacillariophycidae</taxon>
        <taxon>Naviculales</taxon>
        <taxon>Naviculaceae</taxon>
        <taxon>Seminavis</taxon>
    </lineage>
</organism>
<dbReference type="FunFam" id="2.30.180.10:FF:000032">
    <property type="entry name" value="Fasciclin domain-containing protein, putative"/>
    <property type="match status" value="1"/>
</dbReference>
<feature type="region of interest" description="Disordered" evidence="1">
    <location>
        <begin position="35"/>
        <end position="63"/>
    </location>
</feature>